<name>A0ABW6L0Z0_9ACTN</name>
<dbReference type="Pfam" id="PF01471">
    <property type="entry name" value="PG_binding_1"/>
    <property type="match status" value="2"/>
</dbReference>
<dbReference type="EMBL" id="JBIAFJ010000040">
    <property type="protein sequence ID" value="MFE9173780.1"/>
    <property type="molecule type" value="Genomic_DNA"/>
</dbReference>
<feature type="compositionally biased region" description="Gly residues" evidence="1">
    <location>
        <begin position="111"/>
        <end position="126"/>
    </location>
</feature>
<gene>
    <name evidence="3" type="ORF">ACFYNZ_30710</name>
</gene>
<dbReference type="PROSITE" id="PS50943">
    <property type="entry name" value="HTH_CROC1"/>
    <property type="match status" value="1"/>
</dbReference>
<evidence type="ECO:0000313" key="4">
    <source>
        <dbReference type="Proteomes" id="UP001601197"/>
    </source>
</evidence>
<comment type="caution">
    <text evidence="3">The sequence shown here is derived from an EMBL/GenBank/DDBJ whole genome shotgun (WGS) entry which is preliminary data.</text>
</comment>
<dbReference type="InterPro" id="IPR036365">
    <property type="entry name" value="PGBD-like_sf"/>
</dbReference>
<organism evidence="3 4">
    <name type="scientific">Streptomyces kebangsaanensis</name>
    <dbReference type="NCBI Taxonomy" id="864058"/>
    <lineage>
        <taxon>Bacteria</taxon>
        <taxon>Bacillati</taxon>
        <taxon>Actinomycetota</taxon>
        <taxon>Actinomycetes</taxon>
        <taxon>Kitasatosporales</taxon>
        <taxon>Streptomycetaceae</taxon>
        <taxon>Streptomyces</taxon>
    </lineage>
</organism>
<evidence type="ECO:0000313" key="3">
    <source>
        <dbReference type="EMBL" id="MFE9173780.1"/>
    </source>
</evidence>
<dbReference type="Pfam" id="PF13560">
    <property type="entry name" value="HTH_31"/>
    <property type="match status" value="1"/>
</dbReference>
<dbReference type="SUPFAM" id="SSF47090">
    <property type="entry name" value="PGBD-like"/>
    <property type="match status" value="2"/>
</dbReference>
<dbReference type="InterPro" id="IPR002477">
    <property type="entry name" value="Peptidoglycan-bd-like"/>
</dbReference>
<dbReference type="CDD" id="cd00093">
    <property type="entry name" value="HTH_XRE"/>
    <property type="match status" value="1"/>
</dbReference>
<sequence length="341" mass="36511">MAHEPDGQEREQRPAVRLARLLRRWWEEAGSPPGGTRPTQQALASRLGIDQTTLSRYLNPKHASTAPPRVVEALHAHLRAPATELARARELCRAALEGNSRQGTAGDGPELTGGTGTADGTGGRGSPGRLRSRWTLPALVAAVVPAFVAGMVVGGQHAPPPPRSAAEDTAGSVPLSGVPIEWPLLMKRKEDQFTRARALQHLLMAHGYEVKADGFFGNETQDAVMGFQRRHNLPSDGKVGKDTWPALVRTVGPGAHGHAVLALQELLHNTGLGGTEVSGEFTAATVEDLRYFQSRHGLSPTGRADVDSWLALLVFQRPPVDTPAYQRSTGPHGVRLPLPRA</sequence>
<accession>A0ABW6L0Z0</accession>
<proteinExistence type="predicted"/>
<reference evidence="3 4" key="1">
    <citation type="submission" date="2024-10" db="EMBL/GenBank/DDBJ databases">
        <title>The Natural Products Discovery Center: Release of the First 8490 Sequenced Strains for Exploring Actinobacteria Biosynthetic Diversity.</title>
        <authorList>
            <person name="Kalkreuter E."/>
            <person name="Kautsar S.A."/>
            <person name="Yang D."/>
            <person name="Bader C.D."/>
            <person name="Teijaro C.N."/>
            <person name="Fluegel L."/>
            <person name="Davis C.M."/>
            <person name="Simpson J.R."/>
            <person name="Lauterbach L."/>
            <person name="Steele A.D."/>
            <person name="Gui C."/>
            <person name="Meng S."/>
            <person name="Li G."/>
            <person name="Viehrig K."/>
            <person name="Ye F."/>
            <person name="Su P."/>
            <person name="Kiefer A.F."/>
            <person name="Nichols A."/>
            <person name="Cepeda A.J."/>
            <person name="Yan W."/>
            <person name="Fan B."/>
            <person name="Jiang Y."/>
            <person name="Adhikari A."/>
            <person name="Zheng C.-J."/>
            <person name="Schuster L."/>
            <person name="Cowan T.M."/>
            <person name="Smanski M.J."/>
            <person name="Chevrette M.G."/>
            <person name="De Carvalho L.P.S."/>
            <person name="Shen B."/>
        </authorList>
    </citation>
    <scope>NUCLEOTIDE SEQUENCE [LARGE SCALE GENOMIC DNA]</scope>
    <source>
        <strain evidence="3 4">NPDC007147</strain>
    </source>
</reference>
<dbReference type="RefSeq" id="WP_388352879.1">
    <property type="nucleotide sequence ID" value="NZ_JBIAFJ010000040.1"/>
</dbReference>
<dbReference type="Gene3D" id="1.10.101.10">
    <property type="entry name" value="PGBD-like superfamily/PGBD"/>
    <property type="match status" value="2"/>
</dbReference>
<dbReference type="InterPro" id="IPR001387">
    <property type="entry name" value="Cro/C1-type_HTH"/>
</dbReference>
<keyword evidence="4" id="KW-1185">Reference proteome</keyword>
<feature type="region of interest" description="Disordered" evidence="1">
    <location>
        <begin position="97"/>
        <end position="130"/>
    </location>
</feature>
<evidence type="ECO:0000256" key="1">
    <source>
        <dbReference type="SAM" id="MobiDB-lite"/>
    </source>
</evidence>
<dbReference type="InterPro" id="IPR036366">
    <property type="entry name" value="PGBDSf"/>
</dbReference>
<protein>
    <submittedName>
        <fullName evidence="3">Peptidoglycan-binding protein</fullName>
    </submittedName>
</protein>
<feature type="domain" description="HTH cro/C1-type" evidence="2">
    <location>
        <begin position="39"/>
        <end position="59"/>
    </location>
</feature>
<dbReference type="Proteomes" id="UP001601197">
    <property type="component" value="Unassembled WGS sequence"/>
</dbReference>
<evidence type="ECO:0000259" key="2">
    <source>
        <dbReference type="PROSITE" id="PS50943"/>
    </source>
</evidence>